<reference evidence="1" key="1">
    <citation type="submission" date="2023-06" db="EMBL/GenBank/DDBJ databases">
        <authorList>
            <person name="Kurt Z."/>
        </authorList>
    </citation>
    <scope>NUCLEOTIDE SEQUENCE</scope>
</reference>
<dbReference type="Proteomes" id="UP001642409">
    <property type="component" value="Unassembled WGS sequence"/>
</dbReference>
<organism evidence="1">
    <name type="scientific">Hexamita inflata</name>
    <dbReference type="NCBI Taxonomy" id="28002"/>
    <lineage>
        <taxon>Eukaryota</taxon>
        <taxon>Metamonada</taxon>
        <taxon>Diplomonadida</taxon>
        <taxon>Hexamitidae</taxon>
        <taxon>Hexamitinae</taxon>
        <taxon>Hexamita</taxon>
    </lineage>
</organism>
<evidence type="ECO:0000313" key="1">
    <source>
        <dbReference type="EMBL" id="CAI9965049.1"/>
    </source>
</evidence>
<name>A0AA86URC1_9EUKA</name>
<reference evidence="2 3" key="2">
    <citation type="submission" date="2024-07" db="EMBL/GenBank/DDBJ databases">
        <authorList>
            <person name="Akdeniz Z."/>
        </authorList>
    </citation>
    <scope>NUCLEOTIDE SEQUENCE [LARGE SCALE GENOMIC DNA]</scope>
</reference>
<evidence type="ECO:0000313" key="3">
    <source>
        <dbReference type="Proteomes" id="UP001642409"/>
    </source>
</evidence>
<evidence type="ECO:0000313" key="2">
    <source>
        <dbReference type="EMBL" id="CAL5991212.1"/>
    </source>
</evidence>
<dbReference type="EMBL" id="CATOUU010000985">
    <property type="protein sequence ID" value="CAI9965049.1"/>
    <property type="molecule type" value="Genomic_DNA"/>
</dbReference>
<protein>
    <submittedName>
        <fullName evidence="1">Uncharacterized protein</fullName>
    </submittedName>
</protein>
<accession>A0AA86URC1</accession>
<keyword evidence="3" id="KW-1185">Reference proteome</keyword>
<gene>
    <name evidence="2" type="ORF">HINF_LOCUS11984</name>
    <name evidence="1" type="ORF">HINF_LOCUS52694</name>
</gene>
<comment type="caution">
    <text evidence="1">The sequence shown here is derived from an EMBL/GenBank/DDBJ whole genome shotgun (WGS) entry which is preliminary data.</text>
</comment>
<dbReference type="EMBL" id="CAXDID020000027">
    <property type="protein sequence ID" value="CAL5991212.1"/>
    <property type="molecule type" value="Genomic_DNA"/>
</dbReference>
<proteinExistence type="predicted"/>
<sequence length="1780" mass="201743">MIFIVKFILQFLNKEENERAKRREQQQQANIGQPQHLTHFTIFSAEQLELAVRCSRMQKAINSERIVQTLSIQTAPPRTHPSCLFISSTPYMNILDQKFQKILESLVREEPPQEVDLKSLPQSDLLFVSQLMKLLGKGDISKMVQKDTKLSTHQEEELELIKLALQEADPKAAVYKQLVSKLNISTYQREAQAAQETQAKASIPTFKTEGKIEKRDLKEQYDFDAIFPFLSAQDQLDLMGHKYAASSSHAQGDQSRYFRSTKLSKALDHVYYPKPYVVAEYAGDLYGNKDRRHLISALISEENQKKFPGALATCRKYILDTKDAQMFYSHQDFIELTDKKLYDYSIDYLASKNITFNISEEHHFKYYRLLQEFLSLGDFKRVMSANQDTVKSLGAPGDCVVLSILSCVAVQKGLEKQQPFCFKNPDLFFVDAAAVKQGKVTIVASNQKLNKVEVYYTNALVADTQLLKQVQPNFVKLFDRQLSEHLEEIEVPVETASNNLVLNVFFDRVSYQWQYQFQVEQAVFQELTEKGIDLIGVVSSQEKSESKLLKHVSYSDFQNTSQLYVGCGGKQVPVAFPQVALSCAPVVSFEDAESVRVVPNAAFQLKNCHSGIQLQPERVSLSVVFGQGQEVQMQAVPSDGGFVVKIPEKVISNAYMRFKFTCSLFNKDYSHELTTSFDNSQMVKCATYVYQNAVVSQFFTEYKVVPHLPVSVTVNGQETSSFSLQTDQFGKISISTKDLVANSIGYQFEFEGKSFNVQKQLANEQVRQIPQVFAARDSEVALPGFDALYIAGEKQTIKDGKLNTAGMKPGDYLVCSGKSEELFELVVTENKIQQVDPLVVRETDGGFVVPVGATVKAYGVDLKGKTRKTQYFNSKSVQYLTSKIPAPKPVQLSLSYEEQYLTGLHNAFGQVHTIAAKKPGIVLKERKIELIESKAESGESDCYAELDECCKEECQYERRREEKCDYAFECEEFSVQRSMDVKKKKKSIGFSMPSSSARRSQIMCKDIMYERQCVQSPTVEPLNVFREITRANTVEKIDDNVQTVKVDGNSSGFVLIIQFQGQKCVIEQNLNLKEYITVEKVEKKIDENQFKFEIRDLNVKDIDYYVFNNIGDSLETDKWASKSAQEKLELLLNSGCLELYFFVKLNDTAFFEEHARKLITELHVQPNVFTAWLLDDTAFLQKQVPDFTRLGALEQFLLLKSKAQVPKFLRDRFVAMNRDRKVDYLRKQRIVEQYQNSITNNIRPQAGVSGDQIGHASAAGMEQTFLGRTDLDLQVSPDCLFVQLLDGKVDFPFVQQESPEAKRVLLAFLQTLSLSVVRVPVVQEDKSGEKPQINVAYQFTTMDGQQHTEPVRNKCQVLSVVISSQHNRDISRSRVKLVVSGAEVVQELVYPKAYNIGPGSETRVQPLIIITGDKPVSVVLEIAQEDAVVFKSEQVLNLQQTKKQSDAEALIAKIAGKQFAPESVCRIKTIDDYQLAQIIKTYAAGFVDQIVAHQASVGQLNRFLLSIASETELVKKLVRAVLLEKNEFMLNRIQPANEVHPLIFARVLAKANVPDQLRQLYAKHLGHCLLFKDYENLFYLAVVSEDFQMAKALFPKCRFARRHQQAMHYYNACVSGGAYAYDPQFNTYSVESALKYGKAAGCNAEKTSIQVKNQKLAIQSKHPRFQVVELKNRQDFQLVQVQKPEELEVRGELTVPIEQKKQHLVVRCELEAFALKNEAPKVHVYRLGNGMVRVTESNRPARKFVEVVVNGAVVQCGYTDILGLFKMFQGNGEVRVCEQE</sequence>